<keyword evidence="2" id="KW-1185">Reference proteome</keyword>
<gene>
    <name evidence="1" type="ORF">CryarDRAFT_1074</name>
</gene>
<accession>A0A010YIC6</accession>
<dbReference type="Proteomes" id="UP000021053">
    <property type="component" value="Unassembled WGS sequence"/>
</dbReference>
<protein>
    <submittedName>
        <fullName evidence="1">Uncharacterized protein</fullName>
    </submittedName>
</protein>
<dbReference type="EMBL" id="JFBT01000001">
    <property type="protein sequence ID" value="EXG80015.1"/>
    <property type="molecule type" value="Genomic_DNA"/>
</dbReference>
<evidence type="ECO:0000313" key="2">
    <source>
        <dbReference type="Proteomes" id="UP000021053"/>
    </source>
</evidence>
<sequence length="50" mass="5599">MSEQPIETLAEYARRLVDDMPPLRPEQRVAIRQALHGVGDEQHSGEETAA</sequence>
<comment type="caution">
    <text evidence="1">The sequence shown here is derived from an EMBL/GenBank/DDBJ whole genome shotgun (WGS) entry which is preliminary data.</text>
</comment>
<reference evidence="1 2" key="1">
    <citation type="submission" date="2013-07" db="EMBL/GenBank/DDBJ databases">
        <authorList>
            <consortium name="DOE Joint Genome Institute"/>
            <person name="Eisen J."/>
            <person name="Huntemann M."/>
            <person name="Han J."/>
            <person name="Chen A."/>
            <person name="Kyrpides N."/>
            <person name="Mavromatis K."/>
            <person name="Markowitz V."/>
            <person name="Palaniappan K."/>
            <person name="Ivanova N."/>
            <person name="Schaumberg A."/>
            <person name="Pati A."/>
            <person name="Liolios K."/>
            <person name="Nordberg H.P."/>
            <person name="Cantor M.N."/>
            <person name="Hua S.X."/>
            <person name="Woyke T."/>
        </authorList>
    </citation>
    <scope>NUCLEOTIDE SEQUENCE [LARGE SCALE GENOMIC DNA]</scope>
    <source>
        <strain evidence="1 2">DSM 44712</strain>
    </source>
</reference>
<name>A0A010YIC6_9ACTN</name>
<dbReference type="AlphaFoldDB" id="A0A010YIC6"/>
<proteinExistence type="predicted"/>
<evidence type="ECO:0000313" key="1">
    <source>
        <dbReference type="EMBL" id="EXG80015.1"/>
    </source>
</evidence>
<organism evidence="1 2">
    <name type="scientific">Cryptosporangium arvum DSM 44712</name>
    <dbReference type="NCBI Taxonomy" id="927661"/>
    <lineage>
        <taxon>Bacteria</taxon>
        <taxon>Bacillati</taxon>
        <taxon>Actinomycetota</taxon>
        <taxon>Actinomycetes</taxon>
        <taxon>Cryptosporangiales</taxon>
        <taxon>Cryptosporangiaceae</taxon>
        <taxon>Cryptosporangium</taxon>
    </lineage>
</organism>
<dbReference type="HOGENOM" id="CLU_3116960_0_0_11"/>
<dbReference type="RefSeq" id="WP_157017382.1">
    <property type="nucleotide sequence ID" value="NZ_KK073874.1"/>
</dbReference>